<reference evidence="1 2" key="1">
    <citation type="journal article" date="2013" name="Front. Plant Sci.">
        <title>The Reference Genome of the Halophytic Plant Eutrema salsugineum.</title>
        <authorList>
            <person name="Yang R."/>
            <person name="Jarvis D.E."/>
            <person name="Chen H."/>
            <person name="Beilstein M.A."/>
            <person name="Grimwood J."/>
            <person name="Jenkins J."/>
            <person name="Shu S."/>
            <person name="Prochnik S."/>
            <person name="Xin M."/>
            <person name="Ma C."/>
            <person name="Schmutz J."/>
            <person name="Wing R.A."/>
            <person name="Mitchell-Olds T."/>
            <person name="Schumaker K.S."/>
            <person name="Wang X."/>
        </authorList>
    </citation>
    <scope>NUCLEOTIDE SEQUENCE [LARGE SCALE GENOMIC DNA]</scope>
</reference>
<evidence type="ECO:0000313" key="2">
    <source>
        <dbReference type="Proteomes" id="UP000030689"/>
    </source>
</evidence>
<sequence length="262" mass="30910">MNEDTILDIISHCSSTEIAKFRLLNKACNKRTYEFFFINRHLRVTNSVFGYFIQSYKRFRYRSSFVSCIEEEEEAPGNNGISLEFLPSRDVKIEACDTHHGILLCVDNDKFKGGRRIPDYIVCKPATKQYRIIPNPKTRYFTIATGLVVIRSNQFRYKIVKVSKPMPFFDSDSFAWKRLNNLELPMDEFFWRSNYQPVSSYGFLHWLTSKSNKEYDLWVLENSFEKSWVHVKDVNITGLEDKYFNPLWFPSNNVVSVASFCR</sequence>
<dbReference type="OMA" id="GLVCCVD"/>
<organism evidence="1 2">
    <name type="scientific">Eutrema salsugineum</name>
    <name type="common">Saltwater cress</name>
    <name type="synonym">Sisymbrium salsugineum</name>
    <dbReference type="NCBI Taxonomy" id="72664"/>
    <lineage>
        <taxon>Eukaryota</taxon>
        <taxon>Viridiplantae</taxon>
        <taxon>Streptophyta</taxon>
        <taxon>Embryophyta</taxon>
        <taxon>Tracheophyta</taxon>
        <taxon>Spermatophyta</taxon>
        <taxon>Magnoliopsida</taxon>
        <taxon>eudicotyledons</taxon>
        <taxon>Gunneridae</taxon>
        <taxon>Pentapetalae</taxon>
        <taxon>rosids</taxon>
        <taxon>malvids</taxon>
        <taxon>Brassicales</taxon>
        <taxon>Brassicaceae</taxon>
        <taxon>Eutremeae</taxon>
        <taxon>Eutrema</taxon>
    </lineage>
</organism>
<dbReference type="Proteomes" id="UP000030689">
    <property type="component" value="Unassembled WGS sequence"/>
</dbReference>
<dbReference type="eggNOG" id="ENOG502RZ3N">
    <property type="taxonomic scope" value="Eukaryota"/>
</dbReference>
<evidence type="ECO:0000313" key="1">
    <source>
        <dbReference type="EMBL" id="ESQ46768.1"/>
    </source>
</evidence>
<dbReference type="PANTHER" id="PTHR35546">
    <property type="entry name" value="F-BOX PROTEIN INTERACTION DOMAIN PROTEIN-RELATED"/>
    <property type="match status" value="1"/>
</dbReference>
<protein>
    <recommendedName>
        <fullName evidence="3">F-box associated domain-containing protein</fullName>
    </recommendedName>
</protein>
<keyword evidence="2" id="KW-1185">Reference proteome</keyword>
<dbReference type="PANTHER" id="PTHR35546:SF113">
    <property type="entry name" value="F-BOX ASSOCIATED DOMAIN-CONTAINING PROTEIN"/>
    <property type="match status" value="1"/>
</dbReference>
<proteinExistence type="predicted"/>
<dbReference type="EMBL" id="KI517416">
    <property type="protein sequence ID" value="ESQ46768.1"/>
    <property type="molecule type" value="Genomic_DNA"/>
</dbReference>
<gene>
    <name evidence="1" type="ORF">EUTSA_v10028201mg</name>
</gene>
<dbReference type="KEGG" id="eus:EUTSA_v10028201mg"/>
<dbReference type="Gramene" id="ESQ46768">
    <property type="protein sequence ID" value="ESQ46768"/>
    <property type="gene ID" value="EUTSA_v10028201mg"/>
</dbReference>
<feature type="non-terminal residue" evidence="1">
    <location>
        <position position="262"/>
    </location>
</feature>
<name>V4M3F1_EUTSA</name>
<accession>V4M3F1</accession>
<evidence type="ECO:0008006" key="3">
    <source>
        <dbReference type="Google" id="ProtNLM"/>
    </source>
</evidence>
<dbReference type="AlphaFoldDB" id="V4M3F1"/>
<dbReference type="InterPro" id="IPR055290">
    <property type="entry name" value="At3g26010-like"/>
</dbReference>